<dbReference type="Proteomes" id="UP001159364">
    <property type="component" value="Linkage Group LG08"/>
</dbReference>
<dbReference type="EMBL" id="JAIWQS010000008">
    <property type="protein sequence ID" value="KAJ8900505.1"/>
    <property type="molecule type" value="Genomic_DNA"/>
</dbReference>
<gene>
    <name evidence="1" type="ORF">K2173_025282</name>
</gene>
<sequence length="86" mass="9965">MVSKSGKGKLLSNTELNSKDQLCVFTLRSDKTFEYDVAKDEEVQKERKDDEKLEKEGNSRRLIPILSISDNEDNVIFKWKNGVKEE</sequence>
<keyword evidence="2" id="KW-1185">Reference proteome</keyword>
<name>A0AAV8UDD9_9ROSI</name>
<accession>A0AAV8UDD9</accession>
<comment type="caution">
    <text evidence="1">The sequence shown here is derived from an EMBL/GenBank/DDBJ whole genome shotgun (WGS) entry which is preliminary data.</text>
</comment>
<evidence type="ECO:0000313" key="1">
    <source>
        <dbReference type="EMBL" id="KAJ8900505.1"/>
    </source>
</evidence>
<reference evidence="1 2" key="1">
    <citation type="submission" date="2021-09" db="EMBL/GenBank/DDBJ databases">
        <title>Genomic insights and catalytic innovation underlie evolution of tropane alkaloids biosynthesis.</title>
        <authorList>
            <person name="Wang Y.-J."/>
            <person name="Tian T."/>
            <person name="Huang J.-P."/>
            <person name="Huang S.-X."/>
        </authorList>
    </citation>
    <scope>NUCLEOTIDE SEQUENCE [LARGE SCALE GENOMIC DNA]</scope>
    <source>
        <strain evidence="1">KIB-2018</strain>
        <tissue evidence="1">Leaf</tissue>
    </source>
</reference>
<evidence type="ECO:0000313" key="2">
    <source>
        <dbReference type="Proteomes" id="UP001159364"/>
    </source>
</evidence>
<organism evidence="1 2">
    <name type="scientific">Erythroxylum novogranatense</name>
    <dbReference type="NCBI Taxonomy" id="1862640"/>
    <lineage>
        <taxon>Eukaryota</taxon>
        <taxon>Viridiplantae</taxon>
        <taxon>Streptophyta</taxon>
        <taxon>Embryophyta</taxon>
        <taxon>Tracheophyta</taxon>
        <taxon>Spermatophyta</taxon>
        <taxon>Magnoliopsida</taxon>
        <taxon>eudicotyledons</taxon>
        <taxon>Gunneridae</taxon>
        <taxon>Pentapetalae</taxon>
        <taxon>rosids</taxon>
        <taxon>fabids</taxon>
        <taxon>Malpighiales</taxon>
        <taxon>Erythroxylaceae</taxon>
        <taxon>Erythroxylum</taxon>
    </lineage>
</organism>
<dbReference type="AlphaFoldDB" id="A0AAV8UDD9"/>
<proteinExistence type="predicted"/>
<protein>
    <submittedName>
        <fullName evidence="1">Uncharacterized protein</fullName>
    </submittedName>
</protein>